<evidence type="ECO:0000313" key="1">
    <source>
        <dbReference type="EMBL" id="MXN66230.1"/>
    </source>
</evidence>
<dbReference type="SUPFAM" id="SSF46785">
    <property type="entry name" value="Winged helix' DNA-binding domain"/>
    <property type="match status" value="1"/>
</dbReference>
<dbReference type="InterPro" id="IPR036388">
    <property type="entry name" value="WH-like_DNA-bd_sf"/>
</dbReference>
<name>A0A7X3LW66_9HYPH</name>
<reference evidence="1 2" key="1">
    <citation type="submission" date="2019-12" db="EMBL/GenBank/DDBJ databases">
        <authorList>
            <person name="Li M."/>
        </authorList>
    </citation>
    <scope>NUCLEOTIDE SEQUENCE [LARGE SCALE GENOMIC DNA]</scope>
    <source>
        <strain evidence="1 2">GBMRC 2046</strain>
    </source>
</reference>
<gene>
    <name evidence="1" type="ORF">GR183_15045</name>
</gene>
<dbReference type="Gene3D" id="1.10.10.10">
    <property type="entry name" value="Winged helix-like DNA-binding domain superfamily/Winged helix DNA-binding domain"/>
    <property type="match status" value="1"/>
</dbReference>
<dbReference type="Proteomes" id="UP000433101">
    <property type="component" value="Unassembled WGS sequence"/>
</dbReference>
<protein>
    <submittedName>
        <fullName evidence="1">Uncharacterized protein</fullName>
    </submittedName>
</protein>
<comment type="caution">
    <text evidence="1">The sequence shown here is derived from an EMBL/GenBank/DDBJ whole genome shotgun (WGS) entry which is preliminary data.</text>
</comment>
<evidence type="ECO:0000313" key="2">
    <source>
        <dbReference type="Proteomes" id="UP000433101"/>
    </source>
</evidence>
<dbReference type="AlphaFoldDB" id="A0A7X3LW66"/>
<keyword evidence="2" id="KW-1185">Reference proteome</keyword>
<proteinExistence type="predicted"/>
<accession>A0A7X3LW66</accession>
<sequence length="139" mass="16391">MNIHHHKLSSEAHSILRIYEMFFSLTFRFMEEYKVNEFSMLMIITTIAIANSNELEADLDLISEETDIPYSTVRRKVEKMCEEGILSVKKSQNRLTYELSKEIPIAHPNQVIDKVNKNFKREISDIVIREIKNMILENK</sequence>
<dbReference type="RefSeq" id="WP_160776477.1">
    <property type="nucleotide sequence ID" value="NZ_WUMV01000007.1"/>
</dbReference>
<dbReference type="EMBL" id="WUMV01000007">
    <property type="protein sequence ID" value="MXN66230.1"/>
    <property type="molecule type" value="Genomic_DNA"/>
</dbReference>
<dbReference type="InterPro" id="IPR036390">
    <property type="entry name" value="WH_DNA-bd_sf"/>
</dbReference>
<organism evidence="1 2">
    <name type="scientific">Stappia sediminis</name>
    <dbReference type="NCBI Taxonomy" id="2692190"/>
    <lineage>
        <taxon>Bacteria</taxon>
        <taxon>Pseudomonadati</taxon>
        <taxon>Pseudomonadota</taxon>
        <taxon>Alphaproteobacteria</taxon>
        <taxon>Hyphomicrobiales</taxon>
        <taxon>Stappiaceae</taxon>
        <taxon>Stappia</taxon>
    </lineage>
</organism>